<keyword evidence="5" id="KW-0998">Cell outer membrane</keyword>
<dbReference type="Proteomes" id="UP000556700">
    <property type="component" value="Unassembled WGS sequence"/>
</dbReference>
<sequence length="469" mass="52810">MKNYLKNIAFKSVFCTFSLVTFFLVFTSCDDFVDVGAPETQVGMDFVFSNDATATGSILGLYDAVKNNLTPMYSGVLGTSSDELETSFPFSYGEFASNEISVNSYTLRYNIWMPSYAVIMQSNLAIKGLTESTTLTPSVKNQLLGEAKFMRAFVNFYLVNTFGDIPLPLGSNVIENAELPRTPSAEVWIQITKDLIEAQELLGENYPSTSFRTRINKSVANAFLARVYLYQKDWLNAEIEATKLITNANYELVDLSNKFLNSSNETILQFHNVRGISNLGFIYQKKPGYIPDFYLANTMADSFEDNDLRKSVWTKEITIGSMSYSTIYKYQDIENNGDEYDVVLRLAEQYLIRAEARAHLNNIDGASGALADLNVIRDKAGLDGLSGLNQAQTLLAVENERKFELFGEWGHRWFDLKRTPSLNNSALTRADDVISVIKDTWKSTSVLYPIPAEERRLNTNLTQNPGYEF</sequence>
<evidence type="ECO:0000259" key="8">
    <source>
        <dbReference type="Pfam" id="PF14322"/>
    </source>
</evidence>
<reference evidence="9 10" key="1">
    <citation type="submission" date="2020-06" db="EMBL/GenBank/DDBJ databases">
        <authorList>
            <person name="Criscuolo A."/>
        </authorList>
    </citation>
    <scope>NUCLEOTIDE SEQUENCE [LARGE SCALE GENOMIC DNA]</scope>
    <source>
        <strain evidence="10">CIP 110025</strain>
    </source>
</reference>
<dbReference type="EMBL" id="CAIJDO010000134">
    <property type="protein sequence ID" value="CAD0004707.1"/>
    <property type="molecule type" value="Genomic_DNA"/>
</dbReference>
<dbReference type="InterPro" id="IPR012944">
    <property type="entry name" value="SusD_RagB_dom"/>
</dbReference>
<comment type="subcellular location">
    <subcellularLocation>
        <location evidence="1">Cell outer membrane</location>
    </subcellularLocation>
</comment>
<organism evidence="9 10">
    <name type="scientific">Flavobacterium chungangense</name>
    <dbReference type="NCBI Taxonomy" id="554283"/>
    <lineage>
        <taxon>Bacteria</taxon>
        <taxon>Pseudomonadati</taxon>
        <taxon>Bacteroidota</taxon>
        <taxon>Flavobacteriia</taxon>
        <taxon>Flavobacteriales</taxon>
        <taxon>Flavobacteriaceae</taxon>
        <taxon>Flavobacterium</taxon>
    </lineage>
</organism>
<evidence type="ECO:0000256" key="1">
    <source>
        <dbReference type="ARBA" id="ARBA00004442"/>
    </source>
</evidence>
<dbReference type="SUPFAM" id="SSF48452">
    <property type="entry name" value="TPR-like"/>
    <property type="match status" value="1"/>
</dbReference>
<dbReference type="Pfam" id="PF14322">
    <property type="entry name" value="SusD-like_3"/>
    <property type="match status" value="1"/>
</dbReference>
<proteinExistence type="inferred from homology"/>
<dbReference type="PROSITE" id="PS51257">
    <property type="entry name" value="PROKAR_LIPOPROTEIN"/>
    <property type="match status" value="1"/>
</dbReference>
<evidence type="ECO:0000256" key="5">
    <source>
        <dbReference type="ARBA" id="ARBA00023237"/>
    </source>
</evidence>
<gene>
    <name evidence="9" type="ORF">FLACHUCJ7_01966</name>
</gene>
<feature type="signal peptide" evidence="6">
    <location>
        <begin position="1"/>
        <end position="27"/>
    </location>
</feature>
<accession>A0A6V6YYU8</accession>
<dbReference type="AlphaFoldDB" id="A0A6V6YYU8"/>
<evidence type="ECO:0000256" key="2">
    <source>
        <dbReference type="ARBA" id="ARBA00006275"/>
    </source>
</evidence>
<feature type="chain" id="PRO_5027915344" evidence="6">
    <location>
        <begin position="28"/>
        <end position="469"/>
    </location>
</feature>
<dbReference type="GO" id="GO:0009279">
    <property type="term" value="C:cell outer membrane"/>
    <property type="evidence" value="ECO:0007669"/>
    <property type="project" value="UniProtKB-SubCell"/>
</dbReference>
<evidence type="ECO:0000313" key="9">
    <source>
        <dbReference type="EMBL" id="CAD0004707.1"/>
    </source>
</evidence>
<dbReference type="InterPro" id="IPR033985">
    <property type="entry name" value="SusD-like_N"/>
</dbReference>
<name>A0A6V6YYU8_9FLAO</name>
<evidence type="ECO:0000256" key="3">
    <source>
        <dbReference type="ARBA" id="ARBA00022729"/>
    </source>
</evidence>
<comment type="similarity">
    <text evidence="2">Belongs to the SusD family.</text>
</comment>
<keyword evidence="4" id="KW-0472">Membrane</keyword>
<dbReference type="Gene3D" id="1.25.40.390">
    <property type="match status" value="1"/>
</dbReference>
<dbReference type="RefSeq" id="WP_031456433.1">
    <property type="nucleotide sequence ID" value="NZ_CAIJDO010000134.1"/>
</dbReference>
<keyword evidence="10" id="KW-1185">Reference proteome</keyword>
<keyword evidence="3 6" id="KW-0732">Signal</keyword>
<evidence type="ECO:0000256" key="4">
    <source>
        <dbReference type="ARBA" id="ARBA00023136"/>
    </source>
</evidence>
<feature type="domain" description="SusD-like N-terminal" evidence="8">
    <location>
        <begin position="70"/>
        <end position="229"/>
    </location>
</feature>
<evidence type="ECO:0000256" key="6">
    <source>
        <dbReference type="SAM" id="SignalP"/>
    </source>
</evidence>
<dbReference type="InterPro" id="IPR011990">
    <property type="entry name" value="TPR-like_helical_dom_sf"/>
</dbReference>
<protein>
    <submittedName>
        <fullName evidence="9">RagB/SusD family nutrient uptake outer membrane protein</fullName>
    </submittedName>
</protein>
<evidence type="ECO:0000313" key="10">
    <source>
        <dbReference type="Proteomes" id="UP000556700"/>
    </source>
</evidence>
<evidence type="ECO:0000259" key="7">
    <source>
        <dbReference type="Pfam" id="PF07980"/>
    </source>
</evidence>
<dbReference type="CDD" id="cd08977">
    <property type="entry name" value="SusD"/>
    <property type="match status" value="1"/>
</dbReference>
<comment type="caution">
    <text evidence="9">The sequence shown here is derived from an EMBL/GenBank/DDBJ whole genome shotgun (WGS) entry which is preliminary data.</text>
</comment>
<dbReference type="Pfam" id="PF07980">
    <property type="entry name" value="SusD_RagB"/>
    <property type="match status" value="1"/>
</dbReference>
<feature type="domain" description="RagB/SusD" evidence="7">
    <location>
        <begin position="315"/>
        <end position="467"/>
    </location>
</feature>